<comment type="caution">
    <text evidence="1">The sequence shown here is derived from an EMBL/GenBank/DDBJ whole genome shotgun (WGS) entry which is preliminary data.</text>
</comment>
<reference evidence="1" key="1">
    <citation type="submission" date="2024-03" db="EMBL/GenBank/DDBJ databases">
        <title>Whole genome sequecning of epiphytes from Marcgravia umbellata leaves.</title>
        <authorList>
            <person name="Kumar G."/>
            <person name="Savka M.A."/>
        </authorList>
    </citation>
    <scope>NUCLEOTIDE SEQUENCE</scope>
    <source>
        <strain evidence="1">RIT_BL5</strain>
    </source>
</reference>
<organism evidence="1 2">
    <name type="scientific">Saccharibacillus sacchari</name>
    <dbReference type="NCBI Taxonomy" id="456493"/>
    <lineage>
        <taxon>Bacteria</taxon>
        <taxon>Bacillati</taxon>
        <taxon>Bacillota</taxon>
        <taxon>Bacilli</taxon>
        <taxon>Bacillales</taxon>
        <taxon>Paenibacillaceae</taxon>
        <taxon>Saccharibacillus</taxon>
    </lineage>
</organism>
<protein>
    <submittedName>
        <fullName evidence="1">Uncharacterized protein</fullName>
    </submittedName>
</protein>
<dbReference type="Proteomes" id="UP001380953">
    <property type="component" value="Unassembled WGS sequence"/>
</dbReference>
<sequence>MIHMFTIEEEAFGAIGHLVKVGHSFSIQAGTRVVGKGTILDYVYE</sequence>
<evidence type="ECO:0000313" key="2">
    <source>
        <dbReference type="Proteomes" id="UP001380953"/>
    </source>
</evidence>
<gene>
    <name evidence="1" type="ORF">WKI47_03060</name>
</gene>
<name>A0ACC6P8N5_9BACL</name>
<proteinExistence type="predicted"/>
<accession>A0ACC6P8N5</accession>
<keyword evidence="2" id="KW-1185">Reference proteome</keyword>
<dbReference type="EMBL" id="JBBKAR010000007">
    <property type="protein sequence ID" value="MEJ8302889.1"/>
    <property type="molecule type" value="Genomic_DNA"/>
</dbReference>
<evidence type="ECO:0000313" key="1">
    <source>
        <dbReference type="EMBL" id="MEJ8302889.1"/>
    </source>
</evidence>